<sequence>MRAVWLALAITVAPVSAQTAPASPTASVAPVAEKAETSEHKGGFPWVTFIILFVVFGGLTMFRKKDQSSPDVTDKDKAS</sequence>
<keyword evidence="2" id="KW-0732">Signal</keyword>
<feature type="chain" id="PRO_5045407418" evidence="2">
    <location>
        <begin position="18"/>
        <end position="79"/>
    </location>
</feature>
<accession>A0ABT5III8</accession>
<gene>
    <name evidence="3" type="ORF">PQU94_17140</name>
</gene>
<keyword evidence="4" id="KW-1185">Reference proteome</keyword>
<dbReference type="Proteomes" id="UP001216595">
    <property type="component" value="Unassembled WGS sequence"/>
</dbReference>
<reference evidence="3 4" key="1">
    <citation type="submission" date="2023-01" db="EMBL/GenBank/DDBJ databases">
        <title>Novel species of the genus Asticcacaulis isolated from rivers.</title>
        <authorList>
            <person name="Lu H."/>
        </authorList>
    </citation>
    <scope>NUCLEOTIDE SEQUENCE [LARGE SCALE GENOMIC DNA]</scope>
    <source>
        <strain evidence="3 4">DXS10W</strain>
    </source>
</reference>
<evidence type="ECO:0000256" key="1">
    <source>
        <dbReference type="SAM" id="Phobius"/>
    </source>
</evidence>
<feature type="signal peptide" evidence="2">
    <location>
        <begin position="1"/>
        <end position="17"/>
    </location>
</feature>
<dbReference type="RefSeq" id="WP_272742645.1">
    <property type="nucleotide sequence ID" value="NZ_JAQQKW010000014.1"/>
</dbReference>
<evidence type="ECO:0000256" key="2">
    <source>
        <dbReference type="SAM" id="SignalP"/>
    </source>
</evidence>
<dbReference type="EMBL" id="JAQQKW010000014">
    <property type="protein sequence ID" value="MDC7696003.1"/>
    <property type="molecule type" value="Genomic_DNA"/>
</dbReference>
<comment type="caution">
    <text evidence="3">The sequence shown here is derived from an EMBL/GenBank/DDBJ whole genome shotgun (WGS) entry which is preliminary data.</text>
</comment>
<keyword evidence="1" id="KW-0812">Transmembrane</keyword>
<protein>
    <submittedName>
        <fullName evidence="3">Uncharacterized protein</fullName>
    </submittedName>
</protein>
<evidence type="ECO:0000313" key="4">
    <source>
        <dbReference type="Proteomes" id="UP001216595"/>
    </source>
</evidence>
<evidence type="ECO:0000313" key="3">
    <source>
        <dbReference type="EMBL" id="MDC7696003.1"/>
    </source>
</evidence>
<organism evidence="3 4">
    <name type="scientific">Asticcacaulis currens</name>
    <dbReference type="NCBI Taxonomy" id="2984210"/>
    <lineage>
        <taxon>Bacteria</taxon>
        <taxon>Pseudomonadati</taxon>
        <taxon>Pseudomonadota</taxon>
        <taxon>Alphaproteobacteria</taxon>
        <taxon>Caulobacterales</taxon>
        <taxon>Caulobacteraceae</taxon>
        <taxon>Asticcacaulis</taxon>
    </lineage>
</organism>
<keyword evidence="1" id="KW-1133">Transmembrane helix</keyword>
<keyword evidence="1" id="KW-0472">Membrane</keyword>
<name>A0ABT5III8_9CAUL</name>
<proteinExistence type="predicted"/>
<feature type="transmembrane region" description="Helical" evidence="1">
    <location>
        <begin position="43"/>
        <end position="62"/>
    </location>
</feature>